<name>A0AAD5TIE7_9FUNG</name>
<reference evidence="2" key="1">
    <citation type="submission" date="2020-05" db="EMBL/GenBank/DDBJ databases">
        <title>Phylogenomic resolution of chytrid fungi.</title>
        <authorList>
            <person name="Stajich J.E."/>
            <person name="Amses K."/>
            <person name="Simmons R."/>
            <person name="Seto K."/>
            <person name="Myers J."/>
            <person name="Bonds A."/>
            <person name="Quandt C.A."/>
            <person name="Barry K."/>
            <person name="Liu P."/>
            <person name="Grigoriev I."/>
            <person name="Longcore J.E."/>
            <person name="James T.Y."/>
        </authorList>
    </citation>
    <scope>NUCLEOTIDE SEQUENCE</scope>
    <source>
        <strain evidence="2">JEL0379</strain>
    </source>
</reference>
<dbReference type="EMBL" id="JADGJQ010000086">
    <property type="protein sequence ID" value="KAJ3171377.1"/>
    <property type="molecule type" value="Genomic_DNA"/>
</dbReference>
<feature type="region of interest" description="Disordered" evidence="1">
    <location>
        <begin position="276"/>
        <end position="318"/>
    </location>
</feature>
<gene>
    <name evidence="2" type="ORF">HDU87_008335</name>
</gene>
<accession>A0AAD5TIE7</accession>
<organism evidence="2 3">
    <name type="scientific">Geranomyces variabilis</name>
    <dbReference type="NCBI Taxonomy" id="109894"/>
    <lineage>
        <taxon>Eukaryota</taxon>
        <taxon>Fungi</taxon>
        <taxon>Fungi incertae sedis</taxon>
        <taxon>Chytridiomycota</taxon>
        <taxon>Chytridiomycota incertae sedis</taxon>
        <taxon>Chytridiomycetes</taxon>
        <taxon>Spizellomycetales</taxon>
        <taxon>Powellomycetaceae</taxon>
        <taxon>Geranomyces</taxon>
    </lineage>
</organism>
<dbReference type="AlphaFoldDB" id="A0AAD5TIE7"/>
<sequence>MKVNTFLWSRFPQTYPVGTYAPFRSCGDTRKPDAVVVLGDLMVVVETDEDCHAEYELSCEWAKALQHGQSALMTEGVGGLTVRCAMKLRLEELGGLIGIWVEPVATIASLRGTLRLPIFGPREQGFDTSSVLQSDDIGSQEGWGTEWAAALNIGIKRDQRSKAIRDKVGLLTLLRDIHCRLISQIPATVNDRDRLAHRLHVSGAILDNWTVVHIALYVGGGYYAAKEMARAQLPRQVDGNFGRFFARTVKCFLQFRDGVSWSRDLFLEALNDGDPGTSDDEAKSVDSAKATKHEVHLFPRTPKKGSEKRTGQWSAQLV</sequence>
<keyword evidence="3" id="KW-1185">Reference proteome</keyword>
<dbReference type="Proteomes" id="UP001212152">
    <property type="component" value="Unassembled WGS sequence"/>
</dbReference>
<protein>
    <submittedName>
        <fullName evidence="2">Uncharacterized protein</fullName>
    </submittedName>
</protein>
<evidence type="ECO:0000313" key="2">
    <source>
        <dbReference type="EMBL" id="KAJ3171377.1"/>
    </source>
</evidence>
<feature type="compositionally biased region" description="Basic and acidic residues" evidence="1">
    <location>
        <begin position="280"/>
        <end position="297"/>
    </location>
</feature>
<evidence type="ECO:0000313" key="3">
    <source>
        <dbReference type="Proteomes" id="UP001212152"/>
    </source>
</evidence>
<evidence type="ECO:0000256" key="1">
    <source>
        <dbReference type="SAM" id="MobiDB-lite"/>
    </source>
</evidence>
<comment type="caution">
    <text evidence="2">The sequence shown here is derived from an EMBL/GenBank/DDBJ whole genome shotgun (WGS) entry which is preliminary data.</text>
</comment>
<proteinExistence type="predicted"/>